<dbReference type="PANTHER" id="PTHR32309">
    <property type="entry name" value="TYROSINE-PROTEIN KINASE"/>
    <property type="match status" value="1"/>
</dbReference>
<organism evidence="20 21">
    <name type="scientific">Cupriavidus respiraculi</name>
    <dbReference type="NCBI Taxonomy" id="195930"/>
    <lineage>
        <taxon>Bacteria</taxon>
        <taxon>Pseudomonadati</taxon>
        <taxon>Pseudomonadota</taxon>
        <taxon>Betaproteobacteria</taxon>
        <taxon>Burkholderiales</taxon>
        <taxon>Burkholderiaceae</taxon>
        <taxon>Cupriavidus</taxon>
    </lineage>
</organism>
<evidence type="ECO:0000256" key="3">
    <source>
        <dbReference type="ARBA" id="ARBA00008883"/>
    </source>
</evidence>
<evidence type="ECO:0000256" key="16">
    <source>
        <dbReference type="SAM" id="Coils"/>
    </source>
</evidence>
<name>A0ABN7Y820_9BURK</name>
<evidence type="ECO:0000259" key="17">
    <source>
        <dbReference type="Pfam" id="PF02706"/>
    </source>
</evidence>
<keyword evidence="14" id="KW-0829">Tyrosine-protein kinase</keyword>
<keyword evidence="13" id="KW-0472">Membrane</keyword>
<keyword evidence="8" id="KW-0812">Transmembrane</keyword>
<evidence type="ECO:0000256" key="2">
    <source>
        <dbReference type="ARBA" id="ARBA00007316"/>
    </source>
</evidence>
<dbReference type="EC" id="2.7.10.2" evidence="4"/>
<keyword evidence="6" id="KW-0997">Cell inner membrane</keyword>
<comment type="caution">
    <text evidence="20">The sequence shown here is derived from an EMBL/GenBank/DDBJ whole genome shotgun (WGS) entry which is preliminary data.</text>
</comment>
<evidence type="ECO:0000256" key="13">
    <source>
        <dbReference type="ARBA" id="ARBA00023136"/>
    </source>
</evidence>
<comment type="catalytic activity">
    <reaction evidence="15">
        <text>L-tyrosyl-[protein] + ATP = O-phospho-L-tyrosyl-[protein] + ADP + H(+)</text>
        <dbReference type="Rhea" id="RHEA:10596"/>
        <dbReference type="Rhea" id="RHEA-COMP:10136"/>
        <dbReference type="Rhea" id="RHEA-COMP:20101"/>
        <dbReference type="ChEBI" id="CHEBI:15378"/>
        <dbReference type="ChEBI" id="CHEBI:30616"/>
        <dbReference type="ChEBI" id="CHEBI:46858"/>
        <dbReference type="ChEBI" id="CHEBI:61978"/>
        <dbReference type="ChEBI" id="CHEBI:456216"/>
        <dbReference type="EC" id="2.7.10.2"/>
    </reaction>
</comment>
<evidence type="ECO:0000259" key="19">
    <source>
        <dbReference type="Pfam" id="PF13807"/>
    </source>
</evidence>
<feature type="domain" description="AAA" evidence="18">
    <location>
        <begin position="588"/>
        <end position="706"/>
    </location>
</feature>
<dbReference type="PANTHER" id="PTHR32309:SF13">
    <property type="entry name" value="FERRIC ENTEROBACTIN TRANSPORT PROTEIN FEPE"/>
    <property type="match status" value="1"/>
</dbReference>
<gene>
    <name evidence="20" type="primary">etk</name>
    <name evidence="20" type="ORF">LMG21510_01408</name>
</gene>
<dbReference type="InterPro" id="IPR032807">
    <property type="entry name" value="GNVR"/>
</dbReference>
<evidence type="ECO:0000256" key="8">
    <source>
        <dbReference type="ARBA" id="ARBA00022692"/>
    </source>
</evidence>
<evidence type="ECO:0000256" key="6">
    <source>
        <dbReference type="ARBA" id="ARBA00022519"/>
    </source>
</evidence>
<dbReference type="NCBIfam" id="TIGR01007">
    <property type="entry name" value="eps_fam"/>
    <property type="match status" value="1"/>
</dbReference>
<dbReference type="SUPFAM" id="SSF52540">
    <property type="entry name" value="P-loop containing nucleoside triphosphate hydrolases"/>
    <property type="match status" value="1"/>
</dbReference>
<dbReference type="GO" id="GO:0016301">
    <property type="term" value="F:kinase activity"/>
    <property type="evidence" value="ECO:0007669"/>
    <property type="project" value="UniProtKB-KW"/>
</dbReference>
<dbReference type="InterPro" id="IPR025669">
    <property type="entry name" value="AAA_dom"/>
</dbReference>
<reference evidence="20 21" key="1">
    <citation type="submission" date="2021-08" db="EMBL/GenBank/DDBJ databases">
        <authorList>
            <person name="Peeters C."/>
        </authorList>
    </citation>
    <scope>NUCLEOTIDE SEQUENCE [LARGE SCALE GENOMIC DNA]</scope>
    <source>
        <strain evidence="20 21">LMG 21510</strain>
    </source>
</reference>
<evidence type="ECO:0000313" key="20">
    <source>
        <dbReference type="EMBL" id="CAG9169388.1"/>
    </source>
</evidence>
<dbReference type="InterPro" id="IPR027417">
    <property type="entry name" value="P-loop_NTPase"/>
</dbReference>
<keyword evidence="11" id="KW-0067">ATP-binding</keyword>
<evidence type="ECO:0000256" key="10">
    <source>
        <dbReference type="ARBA" id="ARBA00022777"/>
    </source>
</evidence>
<evidence type="ECO:0000256" key="7">
    <source>
        <dbReference type="ARBA" id="ARBA00022679"/>
    </source>
</evidence>
<feature type="coiled-coil region" evidence="16">
    <location>
        <begin position="278"/>
        <end position="305"/>
    </location>
</feature>
<dbReference type="Gene3D" id="3.40.50.300">
    <property type="entry name" value="P-loop containing nucleotide triphosphate hydrolases"/>
    <property type="match status" value="1"/>
</dbReference>
<comment type="similarity">
    <text evidence="2">Belongs to the CpsD/CapB family.</text>
</comment>
<feature type="coiled-coil region" evidence="16">
    <location>
        <begin position="350"/>
        <end position="377"/>
    </location>
</feature>
<keyword evidence="5" id="KW-1003">Cell membrane</keyword>
<dbReference type="Proteomes" id="UP000721236">
    <property type="component" value="Unassembled WGS sequence"/>
</dbReference>
<dbReference type="InterPro" id="IPR050445">
    <property type="entry name" value="Bact_polysacc_biosynth/exp"/>
</dbReference>
<evidence type="ECO:0000256" key="15">
    <source>
        <dbReference type="ARBA" id="ARBA00051245"/>
    </source>
</evidence>
<dbReference type="Pfam" id="PF23607">
    <property type="entry name" value="WZC_N"/>
    <property type="match status" value="1"/>
</dbReference>
<keyword evidence="10 20" id="KW-0418">Kinase</keyword>
<sequence length="792" mass="83944">MDRMSFAGAMPVPGAVSERRAGYGRALLDRVGWLMVATAAGAAIGGVLALSRAPQYEAAALIQVAGNDGALRDVATTGQSVPFDAGILRSRAVAGPVIERLRLGISAEPLRAPLVGTLAARLAEPGQARGAWPHDLGYAWGGERIAVDRLAVPERLLEVPMTLQVMRGGAYRLVAGSETLLDGQVGEPAAGAGVEMLVSRIDALPGTHFVVTRHDPVATIDTITGELKVDAVAGGAGTVRLAWRNGDRKVAADLVNGIADAYIRGQTSQRRDDAAGSLAFLTAELPRVKAELERAEAALTRYRSRSGSMHPTQDAQSYLQGSMDYQRQIAALRLERTKLLQRFTTDANEVKTVDSQIQQLTRERQDLDARMHNLSLSERESVAITRDVKVAEDMYMSLRNRIEQLSLVHSDRSTQTRVVDAAAAFAKPVGVGPWPATVGGGLVGLALAIGCVMLRRRLKPSVADASDAEARLGLSILGDIAHSDEQAELEREAELNRRFGAMSAFVPQQGRRLAAPQPGTALAEANESELAQGDARVTAGLHDRYLLARRSPHALAVEGLRSVRAALHFDLRAAPDGVVAITSPAPDSGKTFTAVNLAVLFAEAGQRVLLIDADMRRGRVAGCFDQPAEPGLADVLSGRVPLPAAVQHTVVAGLSILTAGRTPANPSELLMLPTLGDTLRACKQRFDLVIVDTPPVLSVADAMLVASQAGSTLLVMRADVTVPGQVDETLKRLTRANARLAGGIINGVAQRRSNRADFRTINPYLGMPLPAASPAVRALERPIGAAHSKLSS</sequence>
<evidence type="ECO:0000256" key="4">
    <source>
        <dbReference type="ARBA" id="ARBA00011903"/>
    </source>
</evidence>
<dbReference type="Pfam" id="PF02706">
    <property type="entry name" value="Wzz"/>
    <property type="match status" value="1"/>
</dbReference>
<evidence type="ECO:0000313" key="21">
    <source>
        <dbReference type="Proteomes" id="UP000721236"/>
    </source>
</evidence>
<evidence type="ECO:0000256" key="5">
    <source>
        <dbReference type="ARBA" id="ARBA00022475"/>
    </source>
</evidence>
<comment type="subcellular location">
    <subcellularLocation>
        <location evidence="1">Cell inner membrane</location>
        <topology evidence="1">Multi-pass membrane protein</topology>
    </subcellularLocation>
</comment>
<evidence type="ECO:0000256" key="12">
    <source>
        <dbReference type="ARBA" id="ARBA00022989"/>
    </source>
</evidence>
<protein>
    <recommendedName>
        <fullName evidence="4">non-specific protein-tyrosine kinase</fullName>
        <ecNumber evidence="4">2.7.10.2</ecNumber>
    </recommendedName>
</protein>
<evidence type="ECO:0000256" key="9">
    <source>
        <dbReference type="ARBA" id="ARBA00022741"/>
    </source>
</evidence>
<evidence type="ECO:0000256" key="1">
    <source>
        <dbReference type="ARBA" id="ARBA00004429"/>
    </source>
</evidence>
<keyword evidence="21" id="KW-1185">Reference proteome</keyword>
<keyword evidence="12" id="KW-1133">Transmembrane helix</keyword>
<comment type="similarity">
    <text evidence="3">Belongs to the etk/wzc family.</text>
</comment>
<keyword evidence="7 20" id="KW-0808">Transferase</keyword>
<feature type="domain" description="Polysaccharide chain length determinant N-terminal" evidence="17">
    <location>
        <begin position="25"/>
        <end position="100"/>
    </location>
</feature>
<accession>A0ABN7Y820</accession>
<evidence type="ECO:0000259" key="18">
    <source>
        <dbReference type="Pfam" id="PF13614"/>
    </source>
</evidence>
<dbReference type="CDD" id="cd05387">
    <property type="entry name" value="BY-kinase"/>
    <property type="match status" value="1"/>
</dbReference>
<evidence type="ECO:0000256" key="14">
    <source>
        <dbReference type="ARBA" id="ARBA00023137"/>
    </source>
</evidence>
<feature type="domain" description="Tyrosine-protein kinase G-rich" evidence="19">
    <location>
        <begin position="378"/>
        <end position="456"/>
    </location>
</feature>
<dbReference type="Pfam" id="PF13807">
    <property type="entry name" value="GNVR"/>
    <property type="match status" value="1"/>
</dbReference>
<proteinExistence type="inferred from homology"/>
<keyword evidence="9" id="KW-0547">Nucleotide-binding</keyword>
<evidence type="ECO:0000256" key="11">
    <source>
        <dbReference type="ARBA" id="ARBA00022840"/>
    </source>
</evidence>
<dbReference type="EMBL" id="CAJZAH010000001">
    <property type="protein sequence ID" value="CAG9169388.1"/>
    <property type="molecule type" value="Genomic_DNA"/>
</dbReference>
<dbReference type="Pfam" id="PF13614">
    <property type="entry name" value="AAA_31"/>
    <property type="match status" value="1"/>
</dbReference>
<dbReference type="InterPro" id="IPR005702">
    <property type="entry name" value="Wzc-like_C"/>
</dbReference>
<dbReference type="InterPro" id="IPR003856">
    <property type="entry name" value="LPS_length_determ_N"/>
</dbReference>
<keyword evidence="16" id="KW-0175">Coiled coil</keyword>